<evidence type="ECO:0000259" key="8">
    <source>
        <dbReference type="PROSITE" id="PS50003"/>
    </source>
</evidence>
<dbReference type="Pfam" id="PF13091">
    <property type="entry name" value="PLDc_2"/>
    <property type="match status" value="1"/>
</dbReference>
<dbReference type="PANTHER" id="PTHR18896">
    <property type="entry name" value="PHOSPHOLIPASE D"/>
    <property type="match status" value="1"/>
</dbReference>
<dbReference type="PROSITE" id="PS50212">
    <property type="entry name" value="RASGEF_NTER"/>
    <property type="match status" value="1"/>
</dbReference>
<dbReference type="PROSITE" id="PS50042">
    <property type="entry name" value="CNMP_BINDING_3"/>
    <property type="match status" value="2"/>
</dbReference>
<keyword evidence="7" id="KW-0344">Guanine-nucleotide releasing factor</keyword>
<dbReference type="InterPro" id="IPR023578">
    <property type="entry name" value="Ras_GEF_dom_sf"/>
</dbReference>
<dbReference type="SMART" id="SM00233">
    <property type="entry name" value="PH"/>
    <property type="match status" value="1"/>
</dbReference>
<dbReference type="SUPFAM" id="SSF50729">
    <property type="entry name" value="PH domain-like"/>
    <property type="match status" value="1"/>
</dbReference>
<dbReference type="GO" id="GO:0005085">
    <property type="term" value="F:guanyl-nucleotide exchange factor activity"/>
    <property type="evidence" value="ECO:0007669"/>
    <property type="project" value="UniProtKB-KW"/>
</dbReference>
<evidence type="ECO:0000256" key="6">
    <source>
        <dbReference type="ARBA" id="ARBA00023098"/>
    </source>
</evidence>
<dbReference type="InterPro" id="IPR000651">
    <property type="entry name" value="Ras-like_Gua-exchang_fac_N"/>
</dbReference>
<comment type="catalytic activity">
    <reaction evidence="1">
        <text>a 1,2-diacyl-sn-glycero-3-phosphocholine + H2O = a 1,2-diacyl-sn-glycero-3-phosphate + choline + H(+)</text>
        <dbReference type="Rhea" id="RHEA:14445"/>
        <dbReference type="ChEBI" id="CHEBI:15354"/>
        <dbReference type="ChEBI" id="CHEBI:15377"/>
        <dbReference type="ChEBI" id="CHEBI:15378"/>
        <dbReference type="ChEBI" id="CHEBI:57643"/>
        <dbReference type="ChEBI" id="CHEBI:58608"/>
        <dbReference type="EC" id="3.1.4.4"/>
    </reaction>
</comment>
<dbReference type="OrthoDB" id="14911at2759"/>
<dbReference type="SMART" id="SM00147">
    <property type="entry name" value="RasGEF"/>
    <property type="match status" value="1"/>
</dbReference>
<dbReference type="Pfam" id="PF00617">
    <property type="entry name" value="RasGEF"/>
    <property type="match status" value="1"/>
</dbReference>
<dbReference type="InterPro" id="IPR025202">
    <property type="entry name" value="PLD-like_dom"/>
</dbReference>
<evidence type="ECO:0000256" key="4">
    <source>
        <dbReference type="ARBA" id="ARBA00022801"/>
    </source>
</evidence>
<evidence type="ECO:0000259" key="10">
    <source>
        <dbReference type="PROSITE" id="PS50035"/>
    </source>
</evidence>
<feature type="domain" description="Ras-GEF" evidence="9">
    <location>
        <begin position="228"/>
        <end position="443"/>
    </location>
</feature>
<dbReference type="Gene3D" id="2.30.29.30">
    <property type="entry name" value="Pleckstrin-homology domain (PH domain)/Phosphotyrosine-binding domain (PTB)"/>
    <property type="match status" value="2"/>
</dbReference>
<evidence type="ECO:0000256" key="3">
    <source>
        <dbReference type="ARBA" id="ARBA00022737"/>
    </source>
</evidence>
<dbReference type="InterPro" id="IPR001736">
    <property type="entry name" value="PLipase_D/transphosphatidylase"/>
</dbReference>
<keyword evidence="14" id="KW-1185">Reference proteome</keyword>
<reference evidence="13 14" key="1">
    <citation type="journal article" date="2018" name="Genome Biol. Evol.">
        <title>Multiple Roots of Fruiting Body Formation in Amoebozoa.</title>
        <authorList>
            <person name="Hillmann F."/>
            <person name="Forbes G."/>
            <person name="Novohradska S."/>
            <person name="Ferling I."/>
            <person name="Riege K."/>
            <person name="Groth M."/>
            <person name="Westermann M."/>
            <person name="Marz M."/>
            <person name="Spaller T."/>
            <person name="Winckler T."/>
            <person name="Schaap P."/>
            <person name="Glockner G."/>
        </authorList>
    </citation>
    <scope>NUCLEOTIDE SEQUENCE [LARGE SCALE GENOMIC DNA]</scope>
    <source>
        <strain evidence="13 14">Jena</strain>
    </source>
</reference>
<dbReference type="Proteomes" id="UP000241769">
    <property type="component" value="Unassembled WGS sequence"/>
</dbReference>
<gene>
    <name evidence="13" type="ORF">PROFUN_07774</name>
</gene>
<dbReference type="InterPro" id="IPR015679">
    <property type="entry name" value="PLipase_D_fam"/>
</dbReference>
<evidence type="ECO:0000313" key="13">
    <source>
        <dbReference type="EMBL" id="PRP76252.1"/>
    </source>
</evidence>
<keyword evidence="5" id="KW-0442">Lipid degradation</keyword>
<keyword evidence="4" id="KW-0378">Hydrolase</keyword>
<dbReference type="EC" id="3.1.4.4" evidence="2"/>
<organism evidence="13 14">
    <name type="scientific">Planoprotostelium fungivorum</name>
    <dbReference type="NCBI Taxonomy" id="1890364"/>
    <lineage>
        <taxon>Eukaryota</taxon>
        <taxon>Amoebozoa</taxon>
        <taxon>Evosea</taxon>
        <taxon>Variosea</taxon>
        <taxon>Cavosteliida</taxon>
        <taxon>Cavosteliaceae</taxon>
        <taxon>Planoprotostelium</taxon>
    </lineage>
</organism>
<dbReference type="PROSITE" id="PS50003">
    <property type="entry name" value="PH_DOMAIN"/>
    <property type="match status" value="1"/>
</dbReference>
<feature type="domain" description="Cyclic nucleotide-binding" evidence="11">
    <location>
        <begin position="482"/>
        <end position="582"/>
    </location>
</feature>
<dbReference type="PANTHER" id="PTHR18896:SF76">
    <property type="entry name" value="PHOSPHOLIPASE"/>
    <property type="match status" value="1"/>
</dbReference>
<dbReference type="STRING" id="1890364.A0A2P6MWZ8"/>
<proteinExistence type="predicted"/>
<dbReference type="GO" id="GO:0004630">
    <property type="term" value="F:phospholipase D activity"/>
    <property type="evidence" value="ECO:0007669"/>
    <property type="project" value="UniProtKB-EC"/>
</dbReference>
<dbReference type="InParanoid" id="A0A2P6MWZ8"/>
<dbReference type="InterPro" id="IPR036964">
    <property type="entry name" value="RASGEF_cat_dom_sf"/>
</dbReference>
<dbReference type="Gene3D" id="1.10.840.10">
    <property type="entry name" value="Ras guanine-nucleotide exchange factors catalytic domain"/>
    <property type="match status" value="1"/>
</dbReference>
<dbReference type="Pfam" id="PF00614">
    <property type="entry name" value="PLDc"/>
    <property type="match status" value="1"/>
</dbReference>
<dbReference type="SUPFAM" id="SSF51206">
    <property type="entry name" value="cAMP-binding domain-like"/>
    <property type="match status" value="2"/>
</dbReference>
<dbReference type="SMART" id="SM00155">
    <property type="entry name" value="PLDc"/>
    <property type="match status" value="2"/>
</dbReference>
<dbReference type="GO" id="GO:0009395">
    <property type="term" value="P:phospholipid catabolic process"/>
    <property type="evidence" value="ECO:0007669"/>
    <property type="project" value="TreeGrafter"/>
</dbReference>
<evidence type="ECO:0000313" key="14">
    <source>
        <dbReference type="Proteomes" id="UP000241769"/>
    </source>
</evidence>
<keyword evidence="6" id="KW-0443">Lipid metabolism</keyword>
<dbReference type="CDD" id="cd09141">
    <property type="entry name" value="PLDc_vPLD1_2_yPLD_like_2"/>
    <property type="match status" value="1"/>
</dbReference>
<dbReference type="InterPro" id="IPR000595">
    <property type="entry name" value="cNMP-bd_dom"/>
</dbReference>
<dbReference type="InterPro" id="IPR004182">
    <property type="entry name" value="GRAM"/>
</dbReference>
<name>A0A2P6MWZ8_9EUKA</name>
<sequence>MVLQGESAKVPSKSAPRTLVRKVFGVGFEVKHKMQQKRIDRELHIPLDDEEEQKRRYEEEAMTDCLLFSNDEPDQVPVGGSIQRLTEHIMSLDPLKREPLVDIYLLTLRPLVGSVQVLRALEDRYEVVERDMFIGHEISSDLVQKRSQHQQAVAEAIHRWCSTYPSDFFTQPMLAHQLSNFLQRNAKEDYQPYLTLKAAQSLLKTPSTFPPYPLLRNVRDDIELLRLNPKTVAEQMTIIEYNIVSKISPDEYLRILWKEEEVSNLKKWIQWDELTTDWVSTTLQTRPGDLTLSDYFCDLATELFKIQNMNGAAAVLNGFKDVEGKFRGNFKFSEQAARLFELLEDPDQYDKHTSGITSPSIPYLQPLLRSMADSDTSMLDFLHEGVVHFHKCIQQYRIIFRFLRQMRGDNRDYYQLIRSDERVQEMILHRNIMEKEILNSGEMDKHNVVGMRSRDYGTLGTIPEGIPDIEGEEGGRHNGMKLSKDHRERLFSIGNRVKYDPGHKVVSQGKFNRYFYVVESGVLQYCREHDGDEYHLWDLSEGNFFGNYSILSYGMPAATVIVGDAGPAILLEIDRDDLKDLLVKDHSLSIEFCRCIIENYAKQNEEHDIPTANKIAEFRCRANFLYKGNLILTPTHFYFYAPVSRKKIFIPVNQVVDIRHGNSIHLHWSDKSATFQRFHEEGTATTCYQVMKNIWDNRDRVDISAAVHDPREESLGRYNDHNKMDLSSKEWKYLLKRGRLHQYEKGEVVNGHYDGERRLHFILNGSCNVRYHREIISRVYETEVIGIYSFFHNRPSMLEAEAAEDNTQIVSFDPPTLRKIAALRPEIVSGLYAYVARVMAARWHARETHAWEETASSKKDVQIRPELLLDPTTVYGMEREGPLMQRTSVSGVHRYSRRYCKLRGGFLIIYNDEGGNYANSSQRETAESVEGLVKVLCLSGIKLVANRTPTNLVMKLISPHGVNVFTSEKAQDIMDWIGSIHRWIHNEGRFKSYASVRPRTPVKSYVDGEEAYIAMAEEMEKAKRTIFINDWWLSPEIYLRRGPDCTVADRLDMLLERKAKEGVRVFVLIWNDTDLANNLASVFAKKKLEALSGNIQVMCHPTVVPFEWSHHQKNVVVDQKVAFIGGMDLCFGRWDTHQHDCVDDVHTRSRWPGKDYLNTNRADPVNPELPFDENFDRSGVPRQPWHDCHMRVTGPPARDIAANFIQRWNHHKESHPFHAPYMFLVPLQSANCPPGGRHEDHVTEEDEIGTADVQIVRALPVWASGNIEENAINDAYVDLITKADHYVYIENQYFISSTGGAHNTVTQAIVDRIFTAFSQSRPFTVIVVMPVTPEGGFKDNNTIRYIMQRQFDTIWKAETSIYNQLREKCPNIIVEDYITFHTLRSHGKLSKGMVTEQIYIHAKVAIADDCRAIIGSANINDRSLFIGRDSEIAAFVEDKEPELIKMNGREFTAAKFAADLRRRLWGEHLGLESERWMDIVDPVHPNTLRLWRETSKANTRIYEKIFPHIPSNRITTMKQLNELMARDEYATENLGLLDNLQGHLIDFPLEFLKDAGADMKPGMKLEKIPMAKRVFE</sequence>
<feature type="domain" description="N-terminal Ras-GEF" evidence="12">
    <location>
        <begin position="73"/>
        <end position="207"/>
    </location>
</feature>
<dbReference type="SUPFAM" id="SSF56024">
    <property type="entry name" value="Phospholipase D/nuclease"/>
    <property type="match status" value="2"/>
</dbReference>
<dbReference type="Gene3D" id="2.60.120.10">
    <property type="entry name" value="Jelly Rolls"/>
    <property type="match status" value="2"/>
</dbReference>
<feature type="domain" description="PH" evidence="8">
    <location>
        <begin position="876"/>
        <end position="985"/>
    </location>
</feature>
<dbReference type="Pfam" id="PF02893">
    <property type="entry name" value="GRAM"/>
    <property type="match status" value="1"/>
</dbReference>
<dbReference type="Pfam" id="PF00027">
    <property type="entry name" value="cNMP_binding"/>
    <property type="match status" value="1"/>
</dbReference>
<dbReference type="GO" id="GO:0007264">
    <property type="term" value="P:small GTPase-mediated signal transduction"/>
    <property type="evidence" value="ECO:0007669"/>
    <property type="project" value="InterPro"/>
</dbReference>
<comment type="caution">
    <text evidence="13">The sequence shown here is derived from an EMBL/GenBank/DDBJ whole genome shotgun (WGS) entry which is preliminary data.</text>
</comment>
<dbReference type="PROSITE" id="PS50009">
    <property type="entry name" value="RASGEF_CAT"/>
    <property type="match status" value="1"/>
</dbReference>
<evidence type="ECO:0000256" key="7">
    <source>
        <dbReference type="PROSITE-ProRule" id="PRU00168"/>
    </source>
</evidence>
<dbReference type="InterPro" id="IPR018490">
    <property type="entry name" value="cNMP-bd_dom_sf"/>
</dbReference>
<dbReference type="InterPro" id="IPR011993">
    <property type="entry name" value="PH-like_dom_sf"/>
</dbReference>
<dbReference type="EMBL" id="MDYQ01000337">
    <property type="protein sequence ID" value="PRP76252.1"/>
    <property type="molecule type" value="Genomic_DNA"/>
</dbReference>
<keyword evidence="3" id="KW-0677">Repeat</keyword>
<feature type="domain" description="PLD phosphodiesterase" evidence="10">
    <location>
        <begin position="1396"/>
        <end position="1423"/>
    </location>
</feature>
<feature type="domain" description="PLD phosphodiesterase" evidence="10">
    <location>
        <begin position="1106"/>
        <end position="1133"/>
    </location>
</feature>
<evidence type="ECO:0000259" key="9">
    <source>
        <dbReference type="PROSITE" id="PS50009"/>
    </source>
</evidence>
<dbReference type="InterPro" id="IPR001895">
    <property type="entry name" value="RASGEF_cat_dom"/>
</dbReference>
<protein>
    <recommendedName>
        <fullName evidence="2">phospholipase D</fullName>
        <ecNumber evidence="2">3.1.4.4</ecNumber>
    </recommendedName>
</protein>
<dbReference type="SUPFAM" id="SSF48366">
    <property type="entry name" value="Ras GEF"/>
    <property type="match status" value="1"/>
</dbReference>
<evidence type="ECO:0000256" key="2">
    <source>
        <dbReference type="ARBA" id="ARBA00012027"/>
    </source>
</evidence>
<evidence type="ECO:0000256" key="1">
    <source>
        <dbReference type="ARBA" id="ARBA00000798"/>
    </source>
</evidence>
<dbReference type="InterPro" id="IPR014710">
    <property type="entry name" value="RmlC-like_jellyroll"/>
</dbReference>
<dbReference type="CDD" id="cd00038">
    <property type="entry name" value="CAP_ED"/>
    <property type="match status" value="1"/>
</dbReference>
<evidence type="ECO:0000256" key="5">
    <source>
        <dbReference type="ARBA" id="ARBA00022963"/>
    </source>
</evidence>
<evidence type="ECO:0000259" key="12">
    <source>
        <dbReference type="PROSITE" id="PS50212"/>
    </source>
</evidence>
<dbReference type="Gene3D" id="1.20.870.10">
    <property type="entry name" value="Son of sevenless (SoS) protein Chain: S domain 1"/>
    <property type="match status" value="1"/>
</dbReference>
<feature type="domain" description="Cyclic nucleotide-binding" evidence="11">
    <location>
        <begin position="725"/>
        <end position="838"/>
    </location>
</feature>
<evidence type="ECO:0000259" key="11">
    <source>
        <dbReference type="PROSITE" id="PS50042"/>
    </source>
</evidence>
<dbReference type="Gene3D" id="3.30.870.10">
    <property type="entry name" value="Endonuclease Chain A"/>
    <property type="match status" value="2"/>
</dbReference>
<accession>A0A2P6MWZ8</accession>
<dbReference type="PROSITE" id="PS50035">
    <property type="entry name" value="PLD"/>
    <property type="match status" value="2"/>
</dbReference>
<dbReference type="InterPro" id="IPR001849">
    <property type="entry name" value="PH_domain"/>
</dbReference>